<reference evidence="1 2" key="1">
    <citation type="submission" date="2016-10" db="EMBL/GenBank/DDBJ databases">
        <authorList>
            <person name="de Groot N.N."/>
        </authorList>
    </citation>
    <scope>NUCLEOTIDE SEQUENCE [LARGE SCALE GENOMIC DNA]</scope>
    <source>
        <strain evidence="1 2">DSM 19219</strain>
    </source>
</reference>
<proteinExistence type="predicted"/>
<dbReference type="Proteomes" id="UP000198500">
    <property type="component" value="Unassembled WGS sequence"/>
</dbReference>
<accession>A0A1H3HIW6</accession>
<dbReference type="EMBL" id="FNNI01000012">
    <property type="protein sequence ID" value="SDY15431.1"/>
    <property type="molecule type" value="Genomic_DNA"/>
</dbReference>
<keyword evidence="2" id="KW-1185">Reference proteome</keyword>
<evidence type="ECO:0000313" key="1">
    <source>
        <dbReference type="EMBL" id="SDY15431.1"/>
    </source>
</evidence>
<dbReference type="RefSeq" id="WP_092572281.1">
    <property type="nucleotide sequence ID" value="NZ_BMXH01000013.1"/>
</dbReference>
<evidence type="ECO:0000313" key="2">
    <source>
        <dbReference type="Proteomes" id="UP000198500"/>
    </source>
</evidence>
<dbReference type="Pfam" id="PF14070">
    <property type="entry name" value="YjfB_motility"/>
    <property type="match status" value="1"/>
</dbReference>
<gene>
    <name evidence="1" type="ORF">SAMN05443545_11231</name>
</gene>
<name>A0A1H3HIW6_9GAMM</name>
<dbReference type="AlphaFoldDB" id="A0A1H3HIW6"/>
<sequence>MDGTIEGAAGASMAMQQSQVMQEAQTKVFKEAMESQENQIATLMDSASQAPQLATEGSVGTQINTFA</sequence>
<dbReference type="InterPro" id="IPR025906">
    <property type="entry name" value="YjfB_motility"/>
</dbReference>
<organism evidence="1 2">
    <name type="scientific">Aidingimonas halophila</name>
    <dbReference type="NCBI Taxonomy" id="574349"/>
    <lineage>
        <taxon>Bacteria</taxon>
        <taxon>Pseudomonadati</taxon>
        <taxon>Pseudomonadota</taxon>
        <taxon>Gammaproteobacteria</taxon>
        <taxon>Oceanospirillales</taxon>
        <taxon>Halomonadaceae</taxon>
        <taxon>Aidingimonas</taxon>
    </lineage>
</organism>
<dbReference type="OrthoDB" id="6169687at2"/>
<protein>
    <submittedName>
        <fullName evidence="1">Putative motility protein</fullName>
    </submittedName>
</protein>